<proteinExistence type="predicted"/>
<dbReference type="Pfam" id="PF05133">
    <property type="entry name" value="SPP1_portal"/>
    <property type="match status" value="1"/>
</dbReference>
<sequence>MTTWPPAQLDVILPAMRRWDAWYASRTDVLADIYAREGQRPTFRRDGLIGTVRRFFWGSNTGDAPSKKLHVPIAADLCQASADLLFSEPPTLTVADEDTQARLDLIIGAGAHDELAAAAELGAALGGTYMRVAWDTDLEQHPFLSRVDADHALPEFRWGRLSAVTFWRVVGEDHSTIWRHLEWHGLEDGIGVVQHVLHRGTATDLGEVRPLTDHPATAGIVTDEEGFISTLTPGLDVVYVPNQSPNRAWRNHPLGANLGRSDLDGLEPLMDAYDEAWSSWMRDLRVGKARIVAAQSLLEDHGPGQGASLNLDREVYEAVNTPPSSAASSGDLPLKAVQFQIRVQEHQATCEALLTQILRTAGYSAQTFGADTAGAAMTATEVQAKERRSFLTRDRKTRPWRPALEALAAKALAIDVVVFRSAAKADLPVTVEFGDTVQESQISLAQTAQAMFQAQSASARVRVQLMHPDWSEKDVDEEVARIAEEFGITAAPDPDALGVGGFGLPPFEETPAEEPPAGDVP</sequence>
<dbReference type="EMBL" id="JBHUFL010000002">
    <property type="protein sequence ID" value="MFD1835037.1"/>
    <property type="molecule type" value="Genomic_DNA"/>
</dbReference>
<dbReference type="InterPro" id="IPR021145">
    <property type="entry name" value="Portal_protein_SPP1_Gp6-like"/>
</dbReference>
<evidence type="ECO:0000256" key="1">
    <source>
        <dbReference type="SAM" id="MobiDB-lite"/>
    </source>
</evidence>
<dbReference type="RefSeq" id="WP_343904248.1">
    <property type="nucleotide sequence ID" value="NZ_BAAAIS010000002.1"/>
</dbReference>
<comment type="caution">
    <text evidence="2">The sequence shown here is derived from an EMBL/GenBank/DDBJ whole genome shotgun (WGS) entry which is preliminary data.</text>
</comment>
<feature type="region of interest" description="Disordered" evidence="1">
    <location>
        <begin position="491"/>
        <end position="521"/>
    </location>
</feature>
<accession>A0ABW4PXR8</accession>
<evidence type="ECO:0000313" key="2">
    <source>
        <dbReference type="EMBL" id="MFD1835037.1"/>
    </source>
</evidence>
<protein>
    <submittedName>
        <fullName evidence="2">Phage portal protein</fullName>
    </submittedName>
</protein>
<dbReference type="Proteomes" id="UP001597280">
    <property type="component" value="Unassembled WGS sequence"/>
</dbReference>
<organism evidence="2 3">
    <name type="scientific">Brachybacterium rhamnosum</name>
    <dbReference type="NCBI Taxonomy" id="173361"/>
    <lineage>
        <taxon>Bacteria</taxon>
        <taxon>Bacillati</taxon>
        <taxon>Actinomycetota</taxon>
        <taxon>Actinomycetes</taxon>
        <taxon>Micrococcales</taxon>
        <taxon>Dermabacteraceae</taxon>
        <taxon>Brachybacterium</taxon>
    </lineage>
</organism>
<keyword evidence="3" id="KW-1185">Reference proteome</keyword>
<evidence type="ECO:0000313" key="3">
    <source>
        <dbReference type="Proteomes" id="UP001597280"/>
    </source>
</evidence>
<reference evidence="3" key="1">
    <citation type="journal article" date="2019" name="Int. J. Syst. Evol. Microbiol.">
        <title>The Global Catalogue of Microorganisms (GCM) 10K type strain sequencing project: providing services to taxonomists for standard genome sequencing and annotation.</title>
        <authorList>
            <consortium name="The Broad Institute Genomics Platform"/>
            <consortium name="The Broad Institute Genome Sequencing Center for Infectious Disease"/>
            <person name="Wu L."/>
            <person name="Ma J."/>
        </authorList>
    </citation>
    <scope>NUCLEOTIDE SEQUENCE [LARGE SCALE GENOMIC DNA]</scope>
    <source>
        <strain evidence="3">JCM 11650</strain>
    </source>
</reference>
<gene>
    <name evidence="2" type="ORF">ACFSDA_08085</name>
</gene>
<name>A0ABW4PXR8_9MICO</name>